<dbReference type="GO" id="GO:0045214">
    <property type="term" value="P:sarcomere organization"/>
    <property type="evidence" value="ECO:0007669"/>
    <property type="project" value="TreeGrafter"/>
</dbReference>
<dbReference type="InterPro" id="IPR013783">
    <property type="entry name" value="Ig-like_fold"/>
</dbReference>
<dbReference type="Proteomes" id="UP000261540">
    <property type="component" value="Unplaced"/>
</dbReference>
<feature type="domain" description="Fibronectin type-III" evidence="4">
    <location>
        <begin position="41"/>
        <end position="134"/>
    </location>
</feature>
<feature type="domain" description="Fibronectin type-III" evidence="4">
    <location>
        <begin position="706"/>
        <end position="800"/>
    </location>
</feature>
<keyword evidence="1" id="KW-0677">Repeat</keyword>
<dbReference type="Ensembl" id="ENSPKIT00000028893.1">
    <property type="protein sequence ID" value="ENSPKIP00000004901.1"/>
    <property type="gene ID" value="ENSPKIG00000021699.1"/>
</dbReference>
<evidence type="ECO:0000256" key="1">
    <source>
        <dbReference type="ARBA" id="ARBA00022737"/>
    </source>
</evidence>
<dbReference type="InterPro" id="IPR003961">
    <property type="entry name" value="FN3_dom"/>
</dbReference>
<dbReference type="SMART" id="SM00060">
    <property type="entry name" value="FN3"/>
    <property type="match status" value="9"/>
</dbReference>
<feature type="domain" description="Ig-like" evidence="3">
    <location>
        <begin position="507"/>
        <end position="597"/>
    </location>
</feature>
<feature type="domain" description="Fibronectin type-III" evidence="4">
    <location>
        <begin position="140"/>
        <end position="235"/>
    </location>
</feature>
<dbReference type="FunFam" id="2.60.40.10:FF:000112">
    <property type="entry name" value="Titin a"/>
    <property type="match status" value="1"/>
</dbReference>
<evidence type="ECO:0000256" key="2">
    <source>
        <dbReference type="ARBA" id="ARBA00023319"/>
    </source>
</evidence>
<dbReference type="PANTHER" id="PTHR14340">
    <property type="entry name" value="MICROFIBRIL-ASSOCIATED GLYCOPROTEIN 3"/>
    <property type="match status" value="1"/>
</dbReference>
<accession>A0A3B3QHM3</accession>
<feature type="domain" description="Ig-like" evidence="3">
    <location>
        <begin position="341"/>
        <end position="430"/>
    </location>
</feature>
<dbReference type="InterPro" id="IPR036179">
    <property type="entry name" value="Ig-like_dom_sf"/>
</dbReference>
<dbReference type="SMART" id="SM00408">
    <property type="entry name" value="IGc2"/>
    <property type="match status" value="4"/>
</dbReference>
<dbReference type="GO" id="GO:0008307">
    <property type="term" value="F:structural constituent of muscle"/>
    <property type="evidence" value="ECO:0007669"/>
    <property type="project" value="TreeGrafter"/>
</dbReference>
<feature type="domain" description="Fibronectin type-III" evidence="4">
    <location>
        <begin position="410"/>
        <end position="504"/>
    </location>
</feature>
<dbReference type="FunFam" id="2.60.40.10:FF:000034">
    <property type="entry name" value="Titin isoform A"/>
    <property type="match status" value="2"/>
</dbReference>
<evidence type="ECO:0008006" key="7">
    <source>
        <dbReference type="Google" id="ProtNLM"/>
    </source>
</evidence>
<dbReference type="InterPro" id="IPR003599">
    <property type="entry name" value="Ig_sub"/>
</dbReference>
<dbReference type="PROSITE" id="PS50835">
    <property type="entry name" value="IG_LIKE"/>
    <property type="match status" value="4"/>
</dbReference>
<dbReference type="PANTHER" id="PTHR14340:SF13">
    <property type="entry name" value="TITIN"/>
    <property type="match status" value="1"/>
</dbReference>
<dbReference type="GO" id="GO:0048738">
    <property type="term" value="P:cardiac muscle tissue development"/>
    <property type="evidence" value="ECO:0007669"/>
    <property type="project" value="TreeGrafter"/>
</dbReference>
<dbReference type="FunFam" id="2.60.40.10:FF:000003">
    <property type="entry name" value="Titin isoform E"/>
    <property type="match status" value="3"/>
</dbReference>
<feature type="domain" description="Fibronectin type-III" evidence="4">
    <location>
        <begin position="1192"/>
        <end position="1232"/>
    </location>
</feature>
<dbReference type="InterPro" id="IPR036116">
    <property type="entry name" value="FN3_sf"/>
</dbReference>
<dbReference type="InterPro" id="IPR013098">
    <property type="entry name" value="Ig_I-set"/>
</dbReference>
<proteinExistence type="predicted"/>
<dbReference type="PRINTS" id="PR00014">
    <property type="entry name" value="FNTYPEIII"/>
</dbReference>
<dbReference type="Pfam" id="PF07679">
    <property type="entry name" value="I-set"/>
    <property type="match status" value="4"/>
</dbReference>
<dbReference type="SUPFAM" id="SSF48726">
    <property type="entry name" value="Immunoglobulin"/>
    <property type="match status" value="4"/>
</dbReference>
<dbReference type="FunFam" id="2.60.40.10:FF:000002">
    <property type="entry name" value="Titin a"/>
    <property type="match status" value="3"/>
</dbReference>
<feature type="domain" description="Fibronectin type-III" evidence="4">
    <location>
        <begin position="241"/>
        <end position="337"/>
    </location>
</feature>
<evidence type="ECO:0000313" key="5">
    <source>
        <dbReference type="Ensembl" id="ENSPKIP00000004901.1"/>
    </source>
</evidence>
<protein>
    <recommendedName>
        <fullName evidence="7">Titin</fullName>
    </recommendedName>
</protein>
<dbReference type="SMART" id="SM00409">
    <property type="entry name" value="IG"/>
    <property type="match status" value="4"/>
</dbReference>
<dbReference type="InterPro" id="IPR003598">
    <property type="entry name" value="Ig_sub2"/>
</dbReference>
<feature type="domain" description="Ig-like" evidence="3">
    <location>
        <begin position="900"/>
        <end position="984"/>
    </location>
</feature>
<evidence type="ECO:0000313" key="6">
    <source>
        <dbReference type="Proteomes" id="UP000261540"/>
    </source>
</evidence>
<dbReference type="GeneTree" id="ENSGT01150000286978"/>
<dbReference type="CDD" id="cd05748">
    <property type="entry name" value="Ig_Titin_like"/>
    <property type="match status" value="3"/>
</dbReference>
<evidence type="ECO:0000259" key="4">
    <source>
        <dbReference type="PROSITE" id="PS50853"/>
    </source>
</evidence>
<reference evidence="5" key="1">
    <citation type="submission" date="2025-08" db="UniProtKB">
        <authorList>
            <consortium name="Ensembl"/>
        </authorList>
    </citation>
    <scope>IDENTIFICATION</scope>
</reference>
<feature type="domain" description="Fibronectin type-III" evidence="4">
    <location>
        <begin position="803"/>
        <end position="896"/>
    </location>
</feature>
<dbReference type="Gene3D" id="2.60.40.10">
    <property type="entry name" value="Immunoglobulins"/>
    <property type="match status" value="13"/>
</dbReference>
<organism evidence="5 6">
    <name type="scientific">Paramormyrops kingsleyae</name>
    <dbReference type="NCBI Taxonomy" id="1676925"/>
    <lineage>
        <taxon>Eukaryota</taxon>
        <taxon>Metazoa</taxon>
        <taxon>Chordata</taxon>
        <taxon>Craniata</taxon>
        <taxon>Vertebrata</taxon>
        <taxon>Euteleostomi</taxon>
        <taxon>Actinopterygii</taxon>
        <taxon>Neopterygii</taxon>
        <taxon>Teleostei</taxon>
        <taxon>Osteoglossocephala</taxon>
        <taxon>Osteoglossomorpha</taxon>
        <taxon>Osteoglossiformes</taxon>
        <taxon>Mormyridae</taxon>
        <taxon>Paramormyrops</taxon>
    </lineage>
</organism>
<dbReference type="FunFam" id="2.60.40.10:FF:000073">
    <property type="entry name" value="titin isoform X1"/>
    <property type="match status" value="1"/>
</dbReference>
<keyword evidence="6" id="KW-1185">Reference proteome</keyword>
<reference evidence="5" key="2">
    <citation type="submission" date="2025-09" db="UniProtKB">
        <authorList>
            <consortium name="Ensembl"/>
        </authorList>
    </citation>
    <scope>IDENTIFICATION</scope>
</reference>
<dbReference type="CDD" id="cd00063">
    <property type="entry name" value="FN3"/>
    <property type="match status" value="9"/>
</dbReference>
<dbReference type="AlphaFoldDB" id="A0A3B3QHM3"/>
<dbReference type="SUPFAM" id="SSF49265">
    <property type="entry name" value="Fibronectin type III"/>
    <property type="match status" value="6"/>
</dbReference>
<dbReference type="InterPro" id="IPR007110">
    <property type="entry name" value="Ig-like_dom"/>
</dbReference>
<name>A0A3B3QHM3_9TELE</name>
<dbReference type="GO" id="GO:0031430">
    <property type="term" value="C:M band"/>
    <property type="evidence" value="ECO:0007669"/>
    <property type="project" value="TreeGrafter"/>
</dbReference>
<keyword evidence="2" id="KW-0393">Immunoglobulin domain</keyword>
<feature type="domain" description="Ig-like" evidence="3">
    <location>
        <begin position="606"/>
        <end position="697"/>
    </location>
</feature>
<dbReference type="FunFam" id="2.60.40.10:FF:000031">
    <property type="entry name" value="Myosin-binding protein C, slow type"/>
    <property type="match status" value="1"/>
</dbReference>
<sequence length="1232" mass="135941">MIVFKDTITADGGQYTLLLTNLAGTKTISYNVKVLDRPAQCEGPLNITGVTAEKCVLSWHPPQYDGGSSVTHYIIERRETSRLAWTVVTNNCTVNMFKVTKLLEGNEYIFRVMAVNRYGISEPLDSAQVIMKNPFVTPGSPHILEVSNITRDSMTVCWAPPDTDGGSEIIGYIIEKKDRSGIRWTRCNRQKVTDVCFRVTCLAEDHEYEFKVSAENAAGLGEPSLPSAYYKAYDPKFKPGPPTHVHVIDTTKSSISITWGKPVHDGGSAIQGYIVEICKAENEEWIMCTPPTGLRVNKFEIHKLIENQEYNIRVCAMNKIGVGELAAIPGTAKPEEKTEGPELSLDSELRKGIVVRAGGSVRINIPFRGRPSPDIGWSKDEAELSDKVLIEKGLNYTQLSIDGCDRNDTGKYTLKLENKSGSVSEFVSVKVLDTPVTGYIVEKRDLPEGRWVKSSFTNVIETEFTVSGLTQDQKYEFRVIARNAAGIFSEPSESTGPITATDEVEPPRVSIDPQYKDVIVINAGETLVLDADIYGKPVPDVTWAKDGKEIEKNTAKMEVKTTVKHTMLVVKDCNRNDNGHFELTLSNIGGTKTIPITVKVLDRPGPPSGPLQVTDVTANTFVSMRAGGTLRLFVTIRGRPVPNVKWEKEEGSLTEKTQVETTNSYTILTIDNVNRFDSGKYVLTLENNSGTKSAFVSVRILDSPSAPLNFVVKDITRDSVTLLWEQPLTDGGAKITNYIVEKRESVRKAYTAVTNNCTQNMFVISELQEGGIYYFRVRAVNEHGIGLAVETKDPVKVAQAPMPPGKVSVVDVTRNSVTLSWEKPSHDGGSKVICYNVEIQTKGSDKWNVSTTTKGLEATVTGLTSGEQHSFRIIAVNEKGKSEPKELGVPVITKDIQMEPTLNLLFTTYSVNAGKDLTIEVPFRGRPKPAVSWKKDGLPLRQTSSITLLTSEASSKISFKEATRDHVGKYEITLANTAGTKSVEIGVVVLDKPGSPTALKVDTVTSESITLSWNPPEYDGGCNINNYIVEKRDTITTVWETVSSAVARTSIKVSRLTHGSEYQFRVYAVNRYGKGPFVESSGITAQYQFKLPGPPATPQIAHVTKAFMFVTWNEPVNDGGSPVLGYHLERRERSSVLWIKMNRRLIKDTEFKVTGTEEGLFYEYRVYAENIAGIGKCSKTSELVAARDPCDPPGKPTITNITKTSVSLLWTKPEYDGGDIELKFTSKWIAFI</sequence>
<dbReference type="PROSITE" id="PS50853">
    <property type="entry name" value="FN3"/>
    <property type="match status" value="9"/>
</dbReference>
<evidence type="ECO:0000259" key="3">
    <source>
        <dbReference type="PROSITE" id="PS50835"/>
    </source>
</evidence>
<dbReference type="Pfam" id="PF00041">
    <property type="entry name" value="fn3"/>
    <property type="match status" value="8"/>
</dbReference>
<feature type="domain" description="Fibronectin type-III" evidence="4">
    <location>
        <begin position="1094"/>
        <end position="1188"/>
    </location>
</feature>
<feature type="domain" description="Fibronectin type-III" evidence="4">
    <location>
        <begin position="995"/>
        <end position="1088"/>
    </location>
</feature>